<dbReference type="Pfam" id="PF02259">
    <property type="entry name" value="FAT"/>
    <property type="match status" value="1"/>
</dbReference>
<dbReference type="AlphaFoldDB" id="A0A3P7JVB3"/>
<dbReference type="OrthoDB" id="5856310at2759"/>
<dbReference type="GO" id="GO:0031931">
    <property type="term" value="C:TORC1 complex"/>
    <property type="evidence" value="ECO:0007669"/>
    <property type="project" value="TreeGrafter"/>
</dbReference>
<sequence length="346" mass="38753">MGEGSGSLHGKNGASKLLAVTNLSTDPEPLSDEMIGHQMRCLEALGRWSELNERARTVKKKDQKVAVMAARGAWAVAVKRDQYDVAMNYIDKVRDMYDGELTAMASESYERAYGAMVCVQQLAELEEAMEFKLRPERQTRIALLWSRRLQGCRENIEQWQRLLMIRSLVLTPQEMHPLRVKFSSLCRKQGKHVMCRDVLRELLGLEPGAPLHKAVAPSDKPQLVLALCKQLWMDDYRNEAVRTLEALVNHLDRLPPNHTPEAARLCAKAWHKLASAYFSALSREKELSQAVAAAAVRSPHTRLMHPTPPPLIPQPAMGLMPPVAAQVQPTPIPPQAMPPQAMMPVT</sequence>
<dbReference type="GO" id="GO:0038202">
    <property type="term" value="P:TORC1 signaling"/>
    <property type="evidence" value="ECO:0007669"/>
    <property type="project" value="TreeGrafter"/>
</dbReference>
<dbReference type="Proteomes" id="UP000270094">
    <property type="component" value="Unassembled WGS sequence"/>
</dbReference>
<dbReference type="EMBL" id="UYYB01126547">
    <property type="protein sequence ID" value="VDM83959.1"/>
    <property type="molecule type" value="Genomic_DNA"/>
</dbReference>
<feature type="domain" description="PIK-related kinase FAT" evidence="1">
    <location>
        <begin position="45"/>
        <end position="251"/>
    </location>
</feature>
<dbReference type="InterPro" id="IPR003151">
    <property type="entry name" value="PIK-rel_kinase_FAT"/>
</dbReference>
<dbReference type="PANTHER" id="PTHR11139">
    <property type="entry name" value="ATAXIA TELANGIECTASIA MUTATED ATM -RELATED"/>
    <property type="match status" value="1"/>
</dbReference>
<evidence type="ECO:0000313" key="3">
    <source>
        <dbReference type="Proteomes" id="UP000270094"/>
    </source>
</evidence>
<evidence type="ECO:0000313" key="2">
    <source>
        <dbReference type="EMBL" id="VDM83959.1"/>
    </source>
</evidence>
<proteinExistence type="predicted"/>
<dbReference type="GO" id="GO:0004674">
    <property type="term" value="F:protein serine/threonine kinase activity"/>
    <property type="evidence" value="ECO:0007669"/>
    <property type="project" value="TreeGrafter"/>
</dbReference>
<dbReference type="GO" id="GO:0005634">
    <property type="term" value="C:nucleus"/>
    <property type="evidence" value="ECO:0007669"/>
    <property type="project" value="TreeGrafter"/>
</dbReference>
<keyword evidence="3" id="KW-1185">Reference proteome</keyword>
<gene>
    <name evidence="2" type="ORF">SVUK_LOCUS18957</name>
</gene>
<protein>
    <recommendedName>
        <fullName evidence="1">PIK-related kinase FAT domain-containing protein</fullName>
    </recommendedName>
</protein>
<accession>A0A3P7JVB3</accession>
<reference evidence="2 3" key="1">
    <citation type="submission" date="2018-11" db="EMBL/GenBank/DDBJ databases">
        <authorList>
            <consortium name="Pathogen Informatics"/>
        </authorList>
    </citation>
    <scope>NUCLEOTIDE SEQUENCE [LARGE SCALE GENOMIC DNA]</scope>
</reference>
<dbReference type="InterPro" id="IPR050517">
    <property type="entry name" value="DDR_Repair_Kinase"/>
</dbReference>
<dbReference type="GO" id="GO:0031932">
    <property type="term" value="C:TORC2 complex"/>
    <property type="evidence" value="ECO:0007669"/>
    <property type="project" value="TreeGrafter"/>
</dbReference>
<organism evidence="2 3">
    <name type="scientific">Strongylus vulgaris</name>
    <name type="common">Blood worm</name>
    <dbReference type="NCBI Taxonomy" id="40348"/>
    <lineage>
        <taxon>Eukaryota</taxon>
        <taxon>Metazoa</taxon>
        <taxon>Ecdysozoa</taxon>
        <taxon>Nematoda</taxon>
        <taxon>Chromadorea</taxon>
        <taxon>Rhabditida</taxon>
        <taxon>Rhabditina</taxon>
        <taxon>Rhabditomorpha</taxon>
        <taxon>Strongyloidea</taxon>
        <taxon>Strongylidae</taxon>
        <taxon>Strongylus</taxon>
    </lineage>
</organism>
<evidence type="ECO:0000259" key="1">
    <source>
        <dbReference type="Pfam" id="PF02259"/>
    </source>
</evidence>
<dbReference type="GO" id="GO:0005737">
    <property type="term" value="C:cytoplasm"/>
    <property type="evidence" value="ECO:0007669"/>
    <property type="project" value="TreeGrafter"/>
</dbReference>
<name>A0A3P7JVB3_STRVU</name>
<feature type="non-terminal residue" evidence="2">
    <location>
        <position position="346"/>
    </location>
</feature>
<dbReference type="PANTHER" id="PTHR11139:SF9">
    <property type="entry name" value="SERINE_THREONINE-PROTEIN KINASE MTOR"/>
    <property type="match status" value="1"/>
</dbReference>
<dbReference type="GO" id="GO:0016242">
    <property type="term" value="P:negative regulation of macroautophagy"/>
    <property type="evidence" value="ECO:0007669"/>
    <property type="project" value="TreeGrafter"/>
</dbReference>